<name>A0A3M7Q6V5_BRAPC</name>
<evidence type="ECO:0000259" key="5">
    <source>
        <dbReference type="PROSITE" id="PS51196"/>
    </source>
</evidence>
<dbReference type="Proteomes" id="UP000276133">
    <property type="component" value="Unassembled WGS sequence"/>
</dbReference>
<dbReference type="GO" id="GO:0006605">
    <property type="term" value="P:protein targeting"/>
    <property type="evidence" value="ECO:0007669"/>
    <property type="project" value="InterPro"/>
</dbReference>
<evidence type="ECO:0000256" key="3">
    <source>
        <dbReference type="SAM" id="Coils"/>
    </source>
</evidence>
<dbReference type="STRING" id="10195.A0A3M7Q6V5"/>
<gene>
    <name evidence="6" type="ORF">BpHYR1_041706</name>
</gene>
<organism evidence="6 7">
    <name type="scientific">Brachionus plicatilis</name>
    <name type="common">Marine rotifer</name>
    <name type="synonym">Brachionus muelleri</name>
    <dbReference type="NCBI Taxonomy" id="10195"/>
    <lineage>
        <taxon>Eukaryota</taxon>
        <taxon>Metazoa</taxon>
        <taxon>Spiralia</taxon>
        <taxon>Gnathifera</taxon>
        <taxon>Rotifera</taxon>
        <taxon>Eurotatoria</taxon>
        <taxon>Monogononta</taxon>
        <taxon>Pseudotrocha</taxon>
        <taxon>Ploima</taxon>
        <taxon>Brachionidae</taxon>
        <taxon>Brachionus</taxon>
    </lineage>
</organism>
<dbReference type="EMBL" id="REGN01007139">
    <property type="protein sequence ID" value="RNA07150.1"/>
    <property type="molecule type" value="Genomic_DNA"/>
</dbReference>
<reference evidence="6 7" key="1">
    <citation type="journal article" date="2018" name="Sci. Rep.">
        <title>Genomic signatures of local adaptation to the degree of environmental predictability in rotifers.</title>
        <authorList>
            <person name="Franch-Gras L."/>
            <person name="Hahn C."/>
            <person name="Garcia-Roger E.M."/>
            <person name="Carmona M.J."/>
            <person name="Serra M."/>
            <person name="Gomez A."/>
        </authorList>
    </citation>
    <scope>NUCLEOTIDE SEQUENCE [LARGE SCALE GENOMIC DNA]</scope>
    <source>
        <strain evidence="6">HYR1</strain>
    </source>
</reference>
<accession>A0A3M7Q6V5</accession>
<dbReference type="Gene3D" id="3.40.50.300">
    <property type="entry name" value="P-loop containing nucleotide triphosphate hydrolases"/>
    <property type="match status" value="1"/>
</dbReference>
<dbReference type="PROSITE" id="PS51196">
    <property type="entry name" value="SECA_MOTOR_DEAD"/>
    <property type="match status" value="1"/>
</dbReference>
<keyword evidence="7" id="KW-1185">Reference proteome</keyword>
<dbReference type="InterPro" id="IPR027417">
    <property type="entry name" value="P-loop_NTPase"/>
</dbReference>
<evidence type="ECO:0000256" key="1">
    <source>
        <dbReference type="ARBA" id="ARBA00022927"/>
    </source>
</evidence>
<evidence type="ECO:0000313" key="6">
    <source>
        <dbReference type="EMBL" id="RNA07150.1"/>
    </source>
</evidence>
<dbReference type="GO" id="GO:0005524">
    <property type="term" value="F:ATP binding"/>
    <property type="evidence" value="ECO:0007669"/>
    <property type="project" value="InterPro"/>
</dbReference>
<proteinExistence type="predicted"/>
<feature type="coiled-coil region" evidence="3">
    <location>
        <begin position="896"/>
        <end position="923"/>
    </location>
</feature>
<dbReference type="SUPFAM" id="SSF52540">
    <property type="entry name" value="P-loop containing nucleoside triphosphate hydrolases"/>
    <property type="match status" value="1"/>
</dbReference>
<feature type="region of interest" description="Disordered" evidence="4">
    <location>
        <begin position="357"/>
        <end position="382"/>
    </location>
</feature>
<sequence>MAALGELVNNESHAARADLVICSSIKQVYSIENEIKKEAKRAKIKPKILKYRDEKDSHVTEQELKPGTILIATNISGRGTDLKTSTELERNGGLHVILAYMARNCRVQDQAMGRTARQGNQGSGQNLISSKEITDLVDSEENDLEDYGSVIKYRDASESRRLESLEKDAVAVIEFNDLIFQEFIEYMKLFKGEDDKKKDKNKDEKNDETEDIQINIKEKLRKYYVSLDMEERWAIWLKEKSFNSDFIVRKLNGRYMKCLVKKQFDEFKSLTHSCFQDNIIQYNPYLSVLLAEKFAENGYFKLSKGELLNALKICKSNIVCGTASILNFEIEIEQGGQFKRRYFKALKKIFELLPKPSNKSNDSSDYDSDGESNIQPNSIKKMNPYTNYKKNAIYHLNSAKESLNIEIEYLNNLFKNKLFVCILSPKIKDEYKNYFLLDLEARYTCLNIYLGNLDKLIDQMKEEKKDEEGGEMVIGIKAKNYLKRLDSSSQDEKRIKKLIFDDNVDELSNISLNTIYELTKIYDVNEEVINCAKTQILAGASLLALAAAVPVLVPVNVPLASIFISEGVTDIILALLNQGHSKFDRKAYIHSKIQSYAISLIFLGITALLKSTWFLTKALNACRWLADKLRRVGGPFASVCIFVANQLEKLAKCIEFAIKKIEFAKMCLQNQKLYLNSLKNSGKLREFNELAKIMKISDVVICAQQIIKGALISSTVGTVQSVAISVATDKIVSFSLDKILSRYKQKIEEYFIKKMEKKRDFYAKFSLETHNQVLEEMFQTSFSEDLEEILKNVVSGLLKTCQDWRVQLASFCIETICLTKDLIKCCKALCHKYDNFLHKKQKEKTPLANTEVALVIKNVSKVFSDIIYAKLLAVTGSLVKTIPKIINSRMVQNSEREKDAKKLNKLEERNHQIKNSIENTQNSNCVHAAASSILEVSIESLTDACGIAPSESGASIQDAKNIFSQLNVETEQTQSLEEAKKMMLESRSDRAEVFVCYENGLNHTFVCFLVENELFIENSGEQESLVSYLDKHSLAINQVDYLVPKNLNEQSLKDQILPFFYHKRIENSWQEIKYSGCDQDVLFKGAKHSKSELPKIMQNNKRDVYKFKDGNGENNFGIDVDLRDSGKDFDQCKFETQETIKKVIERLEKKDSKGNTLLNQREYEKVKETLIVDKENKSINKIYDSLNTEGLYQVNEAELNKTRKIDRTTEIKVEIDKDTAINVQVNLNLDIDPCDNGPCATHLGYELVVKRIKNDYTEKTIISSGHVFIPECIPRKIKNQNIHS</sequence>
<keyword evidence="3" id="KW-0175">Coiled coil</keyword>
<comment type="caution">
    <text evidence="6">The sequence shown here is derived from an EMBL/GenBank/DDBJ whole genome shotgun (WGS) entry which is preliminary data.</text>
</comment>
<feature type="domain" description="SecA family profile" evidence="5">
    <location>
        <begin position="1"/>
        <end position="163"/>
    </location>
</feature>
<protein>
    <submittedName>
        <fullName evidence="6">Pre translocase subunit</fullName>
    </submittedName>
</protein>
<dbReference type="InterPro" id="IPR014018">
    <property type="entry name" value="SecA_motor_DEAD"/>
</dbReference>
<dbReference type="PANTHER" id="PTHR30612">
    <property type="entry name" value="SECA INNER MEMBRANE COMPONENT OF SEC PROTEIN SECRETION SYSTEM"/>
    <property type="match status" value="1"/>
</dbReference>
<evidence type="ECO:0000313" key="7">
    <source>
        <dbReference type="Proteomes" id="UP000276133"/>
    </source>
</evidence>
<keyword evidence="1" id="KW-0813">Transport</keyword>
<dbReference type="PANTHER" id="PTHR30612:SF0">
    <property type="entry name" value="CHLOROPLAST PROTEIN-TRANSPORTING ATPASE"/>
    <property type="match status" value="1"/>
</dbReference>
<evidence type="ECO:0000256" key="4">
    <source>
        <dbReference type="SAM" id="MobiDB-lite"/>
    </source>
</evidence>
<keyword evidence="1" id="KW-0653">Protein transport</keyword>
<dbReference type="InterPro" id="IPR000185">
    <property type="entry name" value="SecA"/>
</dbReference>
<evidence type="ECO:0000256" key="2">
    <source>
        <dbReference type="ARBA" id="ARBA00023010"/>
    </source>
</evidence>
<keyword evidence="2" id="KW-0811">Translocation</keyword>
<dbReference type="GO" id="GO:0006886">
    <property type="term" value="P:intracellular protein transport"/>
    <property type="evidence" value="ECO:0007669"/>
    <property type="project" value="InterPro"/>
</dbReference>